<dbReference type="EMBL" id="OBMR01000014">
    <property type="protein sequence ID" value="SOC16488.1"/>
    <property type="molecule type" value="Genomic_DNA"/>
</dbReference>
<protein>
    <submittedName>
        <fullName evidence="1">Uncharacterized protein</fullName>
    </submittedName>
</protein>
<accession>A0A285TA94</accession>
<gene>
    <name evidence="1" type="ORF">SAMN02910411_0417</name>
</gene>
<reference evidence="1 2" key="1">
    <citation type="submission" date="2017-08" db="EMBL/GenBank/DDBJ databases">
        <authorList>
            <person name="de Groot N.N."/>
        </authorList>
    </citation>
    <scope>NUCLEOTIDE SEQUENCE [LARGE SCALE GENOMIC DNA]</scope>
    <source>
        <strain evidence="1 2">DSM 9787</strain>
    </source>
</reference>
<proteinExistence type="predicted"/>
<evidence type="ECO:0000313" key="1">
    <source>
        <dbReference type="EMBL" id="SOC16488.1"/>
    </source>
</evidence>
<dbReference type="AlphaFoldDB" id="A0A285TA94"/>
<organism evidence="1 2">
    <name type="scientific">Pseudobutyrivibrio ruminis DSM 9787</name>
    <dbReference type="NCBI Taxonomy" id="1123011"/>
    <lineage>
        <taxon>Bacteria</taxon>
        <taxon>Bacillati</taxon>
        <taxon>Bacillota</taxon>
        <taxon>Clostridia</taxon>
        <taxon>Lachnospirales</taxon>
        <taxon>Lachnospiraceae</taxon>
        <taxon>Pseudobutyrivibrio</taxon>
    </lineage>
</organism>
<dbReference type="Proteomes" id="UP000219563">
    <property type="component" value="Unassembled WGS sequence"/>
</dbReference>
<dbReference type="RefSeq" id="WP_097077197.1">
    <property type="nucleotide sequence ID" value="NZ_OBMR01000014.1"/>
</dbReference>
<evidence type="ECO:0000313" key="2">
    <source>
        <dbReference type="Proteomes" id="UP000219563"/>
    </source>
</evidence>
<sequence>MSILEEQITEEKKGYETASWKKEWPDSKLVGFEYHAKTIPFSDYIKGINNEVQTIDFIIDDSNIIKVSYMSNTKKIEGKHEFKILESRKEEMLERLANIVNSDSSHSSCFFDDTIRIYHFIFENGEKVSYCCPIGNGKEYITKPMREYLNVHSLEEVGWML</sequence>
<name>A0A285TA94_9FIRM</name>